<dbReference type="FunFam" id="3.30.420.40:FF:000023">
    <property type="entry name" value="Guanosine-5'-triphosphate,3'-diphosphate pyrophosphatase"/>
    <property type="match status" value="1"/>
</dbReference>
<dbReference type="OrthoDB" id="10067255at2759"/>
<dbReference type="NCBIfam" id="TIGR03706">
    <property type="entry name" value="exo_poly_only"/>
    <property type="match status" value="1"/>
</dbReference>
<feature type="domain" description="Ppx/GppA phosphatase C-terminal" evidence="12">
    <location>
        <begin position="314"/>
        <end position="487"/>
    </location>
</feature>
<dbReference type="PANTHER" id="PTHR30005">
    <property type="entry name" value="EXOPOLYPHOSPHATASE"/>
    <property type="match status" value="1"/>
</dbReference>
<dbReference type="Gene3D" id="3.30.420.40">
    <property type="match status" value="1"/>
</dbReference>
<feature type="domain" description="Ppx/GppA phosphatase N-terminal" evidence="11">
    <location>
        <begin position="25"/>
        <end position="308"/>
    </location>
</feature>
<dbReference type="InterPro" id="IPR048950">
    <property type="entry name" value="Ppx_GppA_C"/>
</dbReference>
<dbReference type="InterPro" id="IPR050273">
    <property type="entry name" value="GppA/Ppx_hydrolase"/>
</dbReference>
<evidence type="ECO:0000256" key="1">
    <source>
        <dbReference type="ARBA" id="ARBA00001946"/>
    </source>
</evidence>
<dbReference type="GO" id="GO:0004309">
    <property type="term" value="F:exopolyphosphatase activity"/>
    <property type="evidence" value="ECO:0007669"/>
    <property type="project" value="UniProtKB-EC"/>
</dbReference>
<evidence type="ECO:0000256" key="10">
    <source>
        <dbReference type="ARBA" id="ARBA00047607"/>
    </source>
</evidence>
<dbReference type="SUPFAM" id="SSF109604">
    <property type="entry name" value="HD-domain/PDEase-like"/>
    <property type="match status" value="1"/>
</dbReference>
<evidence type="ECO:0000259" key="12">
    <source>
        <dbReference type="Pfam" id="PF21447"/>
    </source>
</evidence>
<dbReference type="Proteomes" id="UP000728032">
    <property type="component" value="Unassembled WGS sequence"/>
</dbReference>
<dbReference type="InterPro" id="IPR003695">
    <property type="entry name" value="Ppx_GppA_N"/>
</dbReference>
<evidence type="ECO:0000256" key="7">
    <source>
        <dbReference type="ARBA" id="ARBA00022475"/>
    </source>
</evidence>
<dbReference type="InterPro" id="IPR030673">
    <property type="entry name" value="PyroPPase_GppA_Ppx"/>
</dbReference>
<comment type="cofactor">
    <cofactor evidence="1">
        <name>Mg(2+)</name>
        <dbReference type="ChEBI" id="CHEBI:18420"/>
    </cofactor>
</comment>
<evidence type="ECO:0000256" key="4">
    <source>
        <dbReference type="ARBA" id="ARBA00011738"/>
    </source>
</evidence>
<comment type="subcellular location">
    <subcellularLocation>
        <location evidence="2">Cell membrane</location>
        <topology evidence="2">Peripheral membrane protein</topology>
    </subcellularLocation>
</comment>
<evidence type="ECO:0000256" key="6">
    <source>
        <dbReference type="ARBA" id="ARBA00020416"/>
    </source>
</evidence>
<proteinExistence type="inferred from homology"/>
<evidence type="ECO:0000256" key="9">
    <source>
        <dbReference type="ARBA" id="ARBA00023136"/>
    </source>
</evidence>
<evidence type="ECO:0000256" key="5">
    <source>
        <dbReference type="ARBA" id="ARBA00012451"/>
    </source>
</evidence>
<evidence type="ECO:0000313" key="13">
    <source>
        <dbReference type="EMBL" id="CAD7636221.1"/>
    </source>
</evidence>
<dbReference type="GO" id="GO:0005886">
    <property type="term" value="C:plasma membrane"/>
    <property type="evidence" value="ECO:0007669"/>
    <property type="project" value="UniProtKB-SubCell"/>
</dbReference>
<accession>A0A7R9Q8E0</accession>
<dbReference type="Gene3D" id="3.30.420.150">
    <property type="entry name" value="Exopolyphosphatase. Domain 2"/>
    <property type="match status" value="1"/>
</dbReference>
<keyword evidence="14" id="KW-1185">Reference proteome</keyword>
<dbReference type="SUPFAM" id="SSF53067">
    <property type="entry name" value="Actin-like ATPase domain"/>
    <property type="match status" value="2"/>
</dbReference>
<dbReference type="Pfam" id="PF21447">
    <property type="entry name" value="Ppx-GppA_III"/>
    <property type="match status" value="1"/>
</dbReference>
<dbReference type="Pfam" id="PF02541">
    <property type="entry name" value="Ppx-GppA"/>
    <property type="match status" value="1"/>
</dbReference>
<dbReference type="PANTHER" id="PTHR30005:SF14">
    <property type="entry name" value="EXOPOLYPHOSPHATASE"/>
    <property type="match status" value="1"/>
</dbReference>
<evidence type="ECO:0000256" key="8">
    <source>
        <dbReference type="ARBA" id="ARBA00022801"/>
    </source>
</evidence>
<keyword evidence="9" id="KW-0472">Membrane</keyword>
<protein>
    <recommendedName>
        <fullName evidence="6">Exopolyphosphatase</fullName>
        <ecNumber evidence="5">3.6.1.11</ecNumber>
    </recommendedName>
</protein>
<dbReference type="EMBL" id="OC914826">
    <property type="protein sequence ID" value="CAD7636221.1"/>
    <property type="molecule type" value="Genomic_DNA"/>
</dbReference>
<keyword evidence="7" id="KW-1003">Cell membrane</keyword>
<evidence type="ECO:0000256" key="2">
    <source>
        <dbReference type="ARBA" id="ARBA00004202"/>
    </source>
</evidence>
<dbReference type="CDD" id="cd24053">
    <property type="entry name" value="ASKHA_NBD_EcPPX-GppA-like"/>
    <property type="match status" value="1"/>
</dbReference>
<dbReference type="EC" id="3.6.1.11" evidence="5"/>
<dbReference type="Gene3D" id="1.10.3210.10">
    <property type="entry name" value="Hypothetical protein af1432"/>
    <property type="match status" value="1"/>
</dbReference>
<name>A0A7R9Q8E0_9ACAR</name>
<dbReference type="EMBL" id="CAJPVJ010000001">
    <property type="protein sequence ID" value="CAG2155828.1"/>
    <property type="molecule type" value="Genomic_DNA"/>
</dbReference>
<keyword evidence="8" id="KW-0378">Hydrolase</keyword>
<comment type="similarity">
    <text evidence="3">Belongs to the GppA/Ppx family.</text>
</comment>
<dbReference type="PIRSF" id="PIRSF001267">
    <property type="entry name" value="Pyrophosphatase_GppA_Ppx"/>
    <property type="match status" value="1"/>
</dbReference>
<dbReference type="AlphaFoldDB" id="A0A7R9Q8E0"/>
<evidence type="ECO:0000313" key="14">
    <source>
        <dbReference type="Proteomes" id="UP000728032"/>
    </source>
</evidence>
<dbReference type="FunFam" id="3.30.420.150:FF:000001">
    <property type="entry name" value="Guanosine-5'-triphosphate,3'-diphosphate pyrophosphatase"/>
    <property type="match status" value="1"/>
</dbReference>
<comment type="catalytic activity">
    <reaction evidence="10">
        <text>[phosphate](n) + H2O = [phosphate](n-1) + phosphate + H(+)</text>
        <dbReference type="Rhea" id="RHEA:21528"/>
        <dbReference type="Rhea" id="RHEA-COMP:9859"/>
        <dbReference type="Rhea" id="RHEA-COMP:14279"/>
        <dbReference type="ChEBI" id="CHEBI:15377"/>
        <dbReference type="ChEBI" id="CHEBI:15378"/>
        <dbReference type="ChEBI" id="CHEBI:16838"/>
        <dbReference type="ChEBI" id="CHEBI:43474"/>
        <dbReference type="EC" id="3.6.1.11"/>
    </reaction>
</comment>
<reference evidence="13" key="1">
    <citation type="submission" date="2020-11" db="EMBL/GenBank/DDBJ databases">
        <authorList>
            <person name="Tran Van P."/>
        </authorList>
    </citation>
    <scope>NUCLEOTIDE SEQUENCE</scope>
</reference>
<dbReference type="InterPro" id="IPR022371">
    <property type="entry name" value="Exopolyphosphatase"/>
</dbReference>
<evidence type="ECO:0000256" key="3">
    <source>
        <dbReference type="ARBA" id="ARBA00007125"/>
    </source>
</evidence>
<dbReference type="GO" id="GO:0006798">
    <property type="term" value="P:polyphosphate catabolic process"/>
    <property type="evidence" value="ECO:0007669"/>
    <property type="project" value="TreeGrafter"/>
</dbReference>
<gene>
    <name evidence="13" type="ORF">ONB1V03_LOCUS72</name>
</gene>
<evidence type="ECO:0000259" key="11">
    <source>
        <dbReference type="Pfam" id="PF02541"/>
    </source>
</evidence>
<comment type="subunit">
    <text evidence="4">Homodimer.</text>
</comment>
<dbReference type="InterPro" id="IPR043129">
    <property type="entry name" value="ATPase_NBD"/>
</dbReference>
<sequence length="528" mass="58775">MSDFLIDEELLAAIDMGSNSFHLAIARVDHGEVKKVASMSEKVQLAAGLDENKNLTEAAQQRGLACLARFVGRLSSVQPTRLRIVATNALRQAKNGHEFIQKAAEILPKPIEIIAGREEARLIYLGVSHTMANSGRRLVIDIGGGSTELIIGEEFEPIHTESLQMGCVAFTKAYFADGDINNKAFDKAVVAARKELSSIANTYKAAGWDTVVGSSGTIKACRQIAVNMGWSDEQENLTREGLEKLKDKLLKFKNISDMEFDGLKEDRRAVLPAGLAILYAVFEVLNIDKLVYSDGALREGVMYDLLGRFQHEDIRDRSVQAMMGRYGADAKQAERVVETAQHLFNAVATTLNLNSDDSDLLRRAAYLHEIGLAISHSGYQKHSAYLLQHSDIPGFSQIDQNHLSHLVAHHRRKLRVDAKLDVLKVGGNKLVYLCLLLRLAVLLNHSRSDEMLPAIELTIENEQQWQLSVSGDAKQWPLLVADLHDEQVQFKHWDIELNIQSEQFGDDGMINHFISLKPKLPMRNPSVN</sequence>
<organism evidence="13">
    <name type="scientific">Oppiella nova</name>
    <dbReference type="NCBI Taxonomy" id="334625"/>
    <lineage>
        <taxon>Eukaryota</taxon>
        <taxon>Metazoa</taxon>
        <taxon>Ecdysozoa</taxon>
        <taxon>Arthropoda</taxon>
        <taxon>Chelicerata</taxon>
        <taxon>Arachnida</taxon>
        <taxon>Acari</taxon>
        <taxon>Acariformes</taxon>
        <taxon>Sarcoptiformes</taxon>
        <taxon>Oribatida</taxon>
        <taxon>Brachypylina</taxon>
        <taxon>Oppioidea</taxon>
        <taxon>Oppiidae</taxon>
        <taxon>Oppiella</taxon>
    </lineage>
</organism>